<feature type="region of interest" description="Disordered" evidence="2">
    <location>
        <begin position="72"/>
        <end position="191"/>
    </location>
</feature>
<comment type="caution">
    <text evidence="3">The sequence shown here is derived from an EMBL/GenBank/DDBJ whole genome shotgun (WGS) entry which is preliminary data.</text>
</comment>
<keyword evidence="1" id="KW-0175">Coiled coil</keyword>
<evidence type="ECO:0000313" key="4">
    <source>
        <dbReference type="Proteomes" id="UP001213681"/>
    </source>
</evidence>
<protein>
    <submittedName>
        <fullName evidence="3">Uncharacterized protein</fullName>
    </submittedName>
</protein>
<evidence type="ECO:0000256" key="2">
    <source>
        <dbReference type="SAM" id="MobiDB-lite"/>
    </source>
</evidence>
<accession>A0AAD6FY19</accession>
<proteinExistence type="predicted"/>
<dbReference type="EMBL" id="JAPVEA010000008">
    <property type="protein sequence ID" value="KAJ5438070.1"/>
    <property type="molecule type" value="Genomic_DNA"/>
</dbReference>
<feature type="compositionally biased region" description="Low complexity" evidence="2">
    <location>
        <begin position="117"/>
        <end position="135"/>
    </location>
</feature>
<dbReference type="Proteomes" id="UP001213681">
    <property type="component" value="Unassembled WGS sequence"/>
</dbReference>
<feature type="compositionally biased region" description="Basic and acidic residues" evidence="2">
    <location>
        <begin position="173"/>
        <end position="191"/>
    </location>
</feature>
<dbReference type="AlphaFoldDB" id="A0AAD6FY19"/>
<reference evidence="3" key="2">
    <citation type="journal article" date="2023" name="IMA Fungus">
        <title>Comparative genomic study of the Penicillium genus elucidates a diverse pangenome and 15 lateral gene transfer events.</title>
        <authorList>
            <person name="Petersen C."/>
            <person name="Sorensen T."/>
            <person name="Nielsen M.R."/>
            <person name="Sondergaard T.E."/>
            <person name="Sorensen J.L."/>
            <person name="Fitzpatrick D.A."/>
            <person name="Frisvad J.C."/>
            <person name="Nielsen K.L."/>
        </authorList>
    </citation>
    <scope>NUCLEOTIDE SEQUENCE</scope>
    <source>
        <strain evidence="3">IBT 16125</strain>
    </source>
</reference>
<dbReference type="GeneID" id="81602693"/>
<evidence type="ECO:0000256" key="1">
    <source>
        <dbReference type="SAM" id="Coils"/>
    </source>
</evidence>
<evidence type="ECO:0000313" key="3">
    <source>
        <dbReference type="EMBL" id="KAJ5438070.1"/>
    </source>
</evidence>
<dbReference type="Gene3D" id="1.20.5.1160">
    <property type="entry name" value="Vasodilator-stimulated phosphoprotein"/>
    <property type="match status" value="1"/>
</dbReference>
<gene>
    <name evidence="3" type="ORF">N7458_009068</name>
</gene>
<reference evidence="3" key="1">
    <citation type="submission" date="2022-12" db="EMBL/GenBank/DDBJ databases">
        <authorList>
            <person name="Petersen C."/>
        </authorList>
    </citation>
    <scope>NUCLEOTIDE SEQUENCE</scope>
    <source>
        <strain evidence="3">IBT 16125</strain>
    </source>
</reference>
<sequence>MRDALEYEGRTQAAPSKDTAALSLESIASRMRVSAICENTNPLLSFPMIVSQMGHGGPFAASNSRLICKTPEPAATPEQADSAPLAEPPFTPQRQSGSVSSRDEDEPPRSLKRKRQPPALSTPSSSARTSTAHSPDSMPMTPGSPSVTRKIRSLRLDSPVNGENLESPSRPRLRSEARKLNATKEKVHDDSHALQAELNSMRTQLEKEKRDDLKLKTDASKGKGGMNVLRAEINALRSELEREKHGNSELRDQLVSLRADLDLMRYDFEGGVGGDKSITPETRRDLENVMNMNNMLRRVIQGERIHREEMHGKLHSLRSKVGPLMAKVETLQGTVDQIQAHFSAHDAPIELIMDFVRNFYQWWEKRYNARNGGNGSEDNDGTQAASA</sequence>
<keyword evidence="4" id="KW-1185">Reference proteome</keyword>
<feature type="coiled-coil region" evidence="1">
    <location>
        <begin position="191"/>
        <end position="253"/>
    </location>
</feature>
<name>A0AAD6FY19_9EURO</name>
<dbReference type="RefSeq" id="XP_056761299.1">
    <property type="nucleotide sequence ID" value="XM_056912450.1"/>
</dbReference>
<organism evidence="3 4">
    <name type="scientific">Penicillium daleae</name>
    <dbReference type="NCBI Taxonomy" id="63821"/>
    <lineage>
        <taxon>Eukaryota</taxon>
        <taxon>Fungi</taxon>
        <taxon>Dikarya</taxon>
        <taxon>Ascomycota</taxon>
        <taxon>Pezizomycotina</taxon>
        <taxon>Eurotiomycetes</taxon>
        <taxon>Eurotiomycetidae</taxon>
        <taxon>Eurotiales</taxon>
        <taxon>Aspergillaceae</taxon>
        <taxon>Penicillium</taxon>
    </lineage>
</organism>